<dbReference type="InterPro" id="IPR015422">
    <property type="entry name" value="PyrdxlP-dep_Trfase_small"/>
</dbReference>
<dbReference type="SUPFAM" id="SSF53383">
    <property type="entry name" value="PLP-dependent transferases"/>
    <property type="match status" value="1"/>
</dbReference>
<dbReference type="InterPro" id="IPR015421">
    <property type="entry name" value="PyrdxlP-dep_Trfase_major"/>
</dbReference>
<dbReference type="EMBL" id="BAAAEW010000042">
    <property type="protein sequence ID" value="GAA0764255.1"/>
    <property type="molecule type" value="Genomic_DNA"/>
</dbReference>
<evidence type="ECO:0000313" key="4">
    <source>
        <dbReference type="Proteomes" id="UP001500279"/>
    </source>
</evidence>
<dbReference type="PANTHER" id="PTHR43092:SF6">
    <property type="entry name" value="BLR1280 PROTEIN"/>
    <property type="match status" value="1"/>
</dbReference>
<comment type="caution">
    <text evidence="3">The sequence shown here is derived from an EMBL/GenBank/DDBJ whole genome shotgun (WGS) entry which is preliminary data.</text>
</comment>
<dbReference type="InterPro" id="IPR000192">
    <property type="entry name" value="Aminotrans_V_dom"/>
</dbReference>
<keyword evidence="4" id="KW-1185">Reference proteome</keyword>
<dbReference type="Gene3D" id="3.90.1150.10">
    <property type="entry name" value="Aspartate Aminotransferase, domain 1"/>
    <property type="match status" value="1"/>
</dbReference>
<protein>
    <submittedName>
        <fullName evidence="3">Aminotransferase class V-fold PLP-dependent enzyme</fullName>
    </submittedName>
</protein>
<reference evidence="3 4" key="1">
    <citation type="journal article" date="2019" name="Int. J. Syst. Evol. Microbiol.">
        <title>The Global Catalogue of Microorganisms (GCM) 10K type strain sequencing project: providing services to taxonomists for standard genome sequencing and annotation.</title>
        <authorList>
            <consortium name="The Broad Institute Genomics Platform"/>
            <consortium name="The Broad Institute Genome Sequencing Center for Infectious Disease"/>
            <person name="Wu L."/>
            <person name="Ma J."/>
        </authorList>
    </citation>
    <scope>NUCLEOTIDE SEQUENCE [LARGE SCALE GENOMIC DNA]</scope>
    <source>
        <strain evidence="3 4">JCM 15503</strain>
    </source>
</reference>
<keyword evidence="3" id="KW-0032">Aminotransferase</keyword>
<name>A0ABN1KEI8_9BURK</name>
<proteinExistence type="predicted"/>
<dbReference type="RefSeq" id="WP_141285668.1">
    <property type="nucleotide sequence ID" value="NZ_BAAAEW010000042.1"/>
</dbReference>
<gene>
    <name evidence="3" type="ORF">GCM10009107_50130</name>
</gene>
<organism evidence="3 4">
    <name type="scientific">Ideonella azotifigens</name>
    <dbReference type="NCBI Taxonomy" id="513160"/>
    <lineage>
        <taxon>Bacteria</taxon>
        <taxon>Pseudomonadati</taxon>
        <taxon>Pseudomonadota</taxon>
        <taxon>Betaproteobacteria</taxon>
        <taxon>Burkholderiales</taxon>
        <taxon>Sphaerotilaceae</taxon>
        <taxon>Ideonella</taxon>
    </lineage>
</organism>
<keyword evidence="3" id="KW-0808">Transferase</keyword>
<dbReference type="Pfam" id="PF00266">
    <property type="entry name" value="Aminotran_5"/>
    <property type="match status" value="1"/>
</dbReference>
<dbReference type="Proteomes" id="UP001500279">
    <property type="component" value="Unassembled WGS sequence"/>
</dbReference>
<dbReference type="InterPro" id="IPR015424">
    <property type="entry name" value="PyrdxlP-dep_Trfase"/>
</dbReference>
<evidence type="ECO:0000259" key="2">
    <source>
        <dbReference type="Pfam" id="PF00266"/>
    </source>
</evidence>
<dbReference type="GO" id="GO:0008483">
    <property type="term" value="F:transaminase activity"/>
    <property type="evidence" value="ECO:0007669"/>
    <property type="project" value="UniProtKB-KW"/>
</dbReference>
<accession>A0ABN1KEI8</accession>
<evidence type="ECO:0000313" key="3">
    <source>
        <dbReference type="EMBL" id="GAA0764255.1"/>
    </source>
</evidence>
<feature type="domain" description="Aminotransferase class V" evidence="2">
    <location>
        <begin position="86"/>
        <end position="404"/>
    </location>
</feature>
<keyword evidence="1" id="KW-0663">Pyridoxal phosphate</keyword>
<dbReference type="Gene3D" id="3.40.640.10">
    <property type="entry name" value="Type I PLP-dependent aspartate aminotransferase-like (Major domain)"/>
    <property type="match status" value="1"/>
</dbReference>
<dbReference type="PANTHER" id="PTHR43092">
    <property type="entry name" value="L-CYSTEINE DESULFHYDRASE"/>
    <property type="match status" value="1"/>
</dbReference>
<sequence length="414" mass="45260">MPAPDFHLPFFDAALAGLPAVSAQAPEHDEAFWSAVAALYRTSHATANLENGFWGVMAEPVRQAFMRWTERVNFENTLMIREGWPSAMAAIRQRVAAALGCEPEEIALTRGATESMLALISGYNRLQPGDTVLYADLDYPAMRNAMAWLRERRGVLPVRLEIPEPASRENVLATYADALRQHPRTRLLLLTHLSHSTGLVMPVRELSEMARAAGAEAIVDAAHSWGQLDFDVADLGAPYAAFNLHKWVGAPLGCGCLYIRKGSLAAIDPYFGDRDHPADDVRSRIHTGSPNFAAWLSIPAALQLHQRIGASAKQARLRSLRDHWVQQVRGLPGLEILTPDQPGMAAGITSLRFSGRGSAAENQAIVAALHEQHGVFTVWRNGPARGDVVRVTPAIYTSRAELDRLVAGLRALLN</sequence>
<evidence type="ECO:0000256" key="1">
    <source>
        <dbReference type="ARBA" id="ARBA00022898"/>
    </source>
</evidence>